<dbReference type="Proteomes" id="UP000076770">
    <property type="component" value="Chromosome i"/>
</dbReference>
<comment type="subcellular location">
    <subcellularLocation>
        <location evidence="5">Cell membrane</location>
        <topology evidence="5">Multi-pass membrane protein</topology>
    </subcellularLocation>
    <subcellularLocation>
        <location evidence="1">Membrane</location>
        <topology evidence="1">Multi-pass membrane protein</topology>
    </subcellularLocation>
</comment>
<feature type="transmembrane region" description="Helical" evidence="5">
    <location>
        <begin position="103"/>
        <end position="129"/>
    </location>
</feature>
<dbReference type="GeneID" id="27429114"/>
<dbReference type="InterPro" id="IPR054947">
    <property type="entry name" value="GlcT_permease"/>
</dbReference>
<feature type="transmembrane region" description="Helical" evidence="5">
    <location>
        <begin position="253"/>
        <end position="277"/>
    </location>
</feature>
<dbReference type="AlphaFoldDB" id="A0A157T5F7"/>
<feature type="transmembrane region" description="Helical" evidence="5">
    <location>
        <begin position="195"/>
        <end position="220"/>
    </location>
</feature>
<dbReference type="GO" id="GO:0005886">
    <property type="term" value="C:plasma membrane"/>
    <property type="evidence" value="ECO:0007669"/>
    <property type="project" value="UniProtKB-SubCell"/>
</dbReference>
<dbReference type="EMBL" id="LT549890">
    <property type="protein sequence ID" value="SAI86499.1"/>
    <property type="molecule type" value="Genomic_DNA"/>
</dbReference>
<evidence type="ECO:0000313" key="8">
    <source>
        <dbReference type="Proteomes" id="UP000076770"/>
    </source>
</evidence>
<dbReference type="GO" id="GO:0055085">
    <property type="term" value="P:transmembrane transport"/>
    <property type="evidence" value="ECO:0007669"/>
    <property type="project" value="InterPro"/>
</dbReference>
<sequence>MMKKGTIILVAPTAIFSAILLYLVIWNAVMSFMNWSLLNSKPTFVGLETYSIVIRTFQFTNSLLHSIELSVILVVIGNILGIFIAALLYFLNSNKARSTFLSIVIYPLSISMAVNGLIWLWLFNIHIGVDWLLVRIGLPQFPWLSSTSTMFPSLVLVSVWAYTGIAALFYLAGFMNIDKTIVEAARLDGTSAFKILYKILIPNSLNSFIIATALLFLFSFRIFDLPYVLSGGTTNIFLQTSELYMYYLFTVEYFSQATAVATMITLIATIIIIPYALTVIRRWIRR</sequence>
<dbReference type="PATRIC" id="fig|2287.9.peg.3090"/>
<dbReference type="InterPro" id="IPR052730">
    <property type="entry name" value="Sugar_ABC_transporter"/>
</dbReference>
<name>A0A157T5F7_SACSO</name>
<feature type="transmembrane region" description="Helical" evidence="5">
    <location>
        <begin position="149"/>
        <end position="174"/>
    </location>
</feature>
<evidence type="ECO:0000259" key="6">
    <source>
        <dbReference type="PROSITE" id="PS50928"/>
    </source>
</evidence>
<accession>A0A157T5F7</accession>
<gene>
    <name evidence="7" type="ORF">SSOP1_2945</name>
</gene>
<dbReference type="Gene3D" id="1.10.3720.10">
    <property type="entry name" value="MetI-like"/>
    <property type="match status" value="1"/>
</dbReference>
<reference evidence="8" key="1">
    <citation type="submission" date="2016-04" db="EMBL/GenBank/DDBJ databases">
        <authorList>
            <person name="Shah S.A."/>
            <person name="Garrett R.A."/>
        </authorList>
    </citation>
    <scope>NUCLEOTIDE SEQUENCE [LARGE SCALE GENOMIC DNA]</scope>
    <source>
        <strain evidence="8">ATCC 35091 / DSM 1616 / JCM 8930 / NBRC 15331 / P1</strain>
    </source>
</reference>
<keyword evidence="4 5" id="KW-0472">Membrane</keyword>
<evidence type="ECO:0000256" key="3">
    <source>
        <dbReference type="ARBA" id="ARBA00022989"/>
    </source>
</evidence>
<keyword evidence="3 5" id="KW-1133">Transmembrane helix</keyword>
<dbReference type="InterPro" id="IPR035906">
    <property type="entry name" value="MetI-like_sf"/>
</dbReference>
<proteinExistence type="inferred from homology"/>
<protein>
    <submittedName>
        <fullName evidence="7">Sugar ABC transporter permease</fullName>
    </submittedName>
</protein>
<feature type="transmembrane region" description="Helical" evidence="5">
    <location>
        <begin position="7"/>
        <end position="29"/>
    </location>
</feature>
<organism evidence="7 8">
    <name type="scientific">Saccharolobus solfataricus</name>
    <name type="common">Sulfolobus solfataricus</name>
    <dbReference type="NCBI Taxonomy" id="2287"/>
    <lineage>
        <taxon>Archaea</taxon>
        <taxon>Thermoproteota</taxon>
        <taxon>Thermoprotei</taxon>
        <taxon>Sulfolobales</taxon>
        <taxon>Sulfolobaceae</taxon>
        <taxon>Saccharolobus</taxon>
    </lineage>
</organism>
<dbReference type="PANTHER" id="PTHR43759:SF1">
    <property type="entry name" value="GLUCOSE IMPORT SYSTEM PERMEASE PROTEIN GLCT"/>
    <property type="match status" value="1"/>
</dbReference>
<dbReference type="NCBIfam" id="NF040931">
    <property type="entry name" value="ABC_arch_GlcT"/>
    <property type="match status" value="1"/>
</dbReference>
<keyword evidence="2 5" id="KW-0812">Transmembrane</keyword>
<dbReference type="PROSITE" id="PS50928">
    <property type="entry name" value="ABC_TM1"/>
    <property type="match status" value="1"/>
</dbReference>
<keyword evidence="5" id="KW-0813">Transport</keyword>
<dbReference type="SUPFAM" id="SSF161098">
    <property type="entry name" value="MetI-like"/>
    <property type="match status" value="1"/>
</dbReference>
<dbReference type="SMR" id="A0A157T5F7"/>
<feature type="domain" description="ABC transmembrane type-1" evidence="6">
    <location>
        <begin position="63"/>
        <end position="275"/>
    </location>
</feature>
<comment type="similarity">
    <text evidence="5">Belongs to the binding-protein-dependent transport system permease family.</text>
</comment>
<feature type="transmembrane region" description="Helical" evidence="5">
    <location>
        <begin position="69"/>
        <end position="91"/>
    </location>
</feature>
<dbReference type="CDD" id="cd06261">
    <property type="entry name" value="TM_PBP2"/>
    <property type="match status" value="1"/>
</dbReference>
<dbReference type="Pfam" id="PF00528">
    <property type="entry name" value="BPD_transp_1"/>
    <property type="match status" value="1"/>
</dbReference>
<evidence type="ECO:0000256" key="2">
    <source>
        <dbReference type="ARBA" id="ARBA00022692"/>
    </source>
</evidence>
<dbReference type="PANTHER" id="PTHR43759">
    <property type="entry name" value="TREHALOSE TRANSPORT SYSTEM PERMEASE PROTEIN SUGA"/>
    <property type="match status" value="1"/>
</dbReference>
<dbReference type="RefSeq" id="WP_010923999.1">
    <property type="nucleotide sequence ID" value="NZ_LT549890.1"/>
</dbReference>
<evidence type="ECO:0000256" key="1">
    <source>
        <dbReference type="ARBA" id="ARBA00004141"/>
    </source>
</evidence>
<evidence type="ECO:0000256" key="5">
    <source>
        <dbReference type="RuleBase" id="RU363032"/>
    </source>
</evidence>
<evidence type="ECO:0000256" key="4">
    <source>
        <dbReference type="ARBA" id="ARBA00023136"/>
    </source>
</evidence>
<dbReference type="GeneID" id="1452877"/>
<evidence type="ECO:0000313" key="7">
    <source>
        <dbReference type="EMBL" id="SAI86499.1"/>
    </source>
</evidence>
<dbReference type="InterPro" id="IPR000515">
    <property type="entry name" value="MetI-like"/>
</dbReference>
<dbReference type="OrthoDB" id="45815at2157"/>